<feature type="binding site" evidence="8">
    <location>
        <position position="58"/>
    </location>
    <ligand>
        <name>substrate</name>
    </ligand>
</feature>
<dbReference type="EC" id="2.7.2.11" evidence="8"/>
<sequence>MADALNDFFGFKRLTIKIGSALLVDAETGALRKAWLESLAADIAALKAHGVEVVIVSSGAISLGRRMLGLEAVSLPLDQSQAAAAVGQIALSQAFSDILRTHNIVAGQILVTPNITEQRRHFLNAKTTMNTLLDMGAVPIINENDSVATSEIRYGDNDRLSARVATMVESDGLIIFSDVDGLYTAPPHLDPDAEFLPRIERITPEIEAMAGGAASHLSRGGMRTKIEAAKMAVNAGTAMIIAKGAIDHPLRAVANGARHSFFVPVATKRAARKNWIMSALPAGRVVIDAGAATALAKGTSLLPIGVTQIEGTFGRGDAISIFDQAGIERARGLSNFDAADAQLVLGKRSADIAEILGPVSRTELVHRDNMVLLQVEEAS</sequence>
<reference evidence="10 11" key="1">
    <citation type="submission" date="2017-05" db="EMBL/GenBank/DDBJ databases">
        <title>Genome Analysis of Maritalea myrionectae HL2708#5.</title>
        <authorList>
            <consortium name="Cotde Inc.-PKNU"/>
            <person name="Jang D."/>
            <person name="Oh H.-M."/>
        </authorList>
    </citation>
    <scope>NUCLEOTIDE SEQUENCE [LARGE SCALE GENOMIC DNA]</scope>
    <source>
        <strain evidence="10 11">HL2708#5</strain>
    </source>
</reference>
<dbReference type="Pfam" id="PF01472">
    <property type="entry name" value="PUA"/>
    <property type="match status" value="1"/>
</dbReference>
<keyword evidence="1 8" id="KW-0963">Cytoplasm</keyword>
<dbReference type="STRING" id="1122213.GCA_000423365_00746"/>
<dbReference type="PIRSF" id="PIRSF000729">
    <property type="entry name" value="GK"/>
    <property type="match status" value="1"/>
</dbReference>
<comment type="function">
    <text evidence="8">Catalyzes the transfer of a phosphate group to glutamate to form L-glutamate 5-phosphate.</text>
</comment>
<evidence type="ECO:0000256" key="4">
    <source>
        <dbReference type="ARBA" id="ARBA00022679"/>
    </source>
</evidence>
<proteinExistence type="inferred from homology"/>
<dbReference type="Pfam" id="PF00696">
    <property type="entry name" value="AA_kinase"/>
    <property type="match status" value="1"/>
</dbReference>
<accession>A0A2R4MHQ8</accession>
<dbReference type="InterPro" id="IPR015947">
    <property type="entry name" value="PUA-like_sf"/>
</dbReference>
<dbReference type="HAMAP" id="MF_00456">
    <property type="entry name" value="ProB"/>
    <property type="match status" value="1"/>
</dbReference>
<dbReference type="InterPro" id="IPR011529">
    <property type="entry name" value="Glu_5kinase"/>
</dbReference>
<dbReference type="InterPro" id="IPR002478">
    <property type="entry name" value="PUA"/>
</dbReference>
<comment type="catalytic activity">
    <reaction evidence="8">
        <text>L-glutamate + ATP = L-glutamyl 5-phosphate + ADP</text>
        <dbReference type="Rhea" id="RHEA:14877"/>
        <dbReference type="ChEBI" id="CHEBI:29985"/>
        <dbReference type="ChEBI" id="CHEBI:30616"/>
        <dbReference type="ChEBI" id="CHEBI:58274"/>
        <dbReference type="ChEBI" id="CHEBI:456216"/>
        <dbReference type="EC" id="2.7.2.11"/>
    </reaction>
</comment>
<protein>
    <recommendedName>
        <fullName evidence="8">Glutamate 5-kinase</fullName>
        <ecNumber evidence="8">2.7.2.11</ecNumber>
    </recommendedName>
    <alternativeName>
        <fullName evidence="8">Gamma-glutamyl kinase</fullName>
        <shortName evidence="8">GK</shortName>
    </alternativeName>
</protein>
<dbReference type="CDD" id="cd21157">
    <property type="entry name" value="PUA_G5K"/>
    <property type="match status" value="1"/>
</dbReference>
<evidence type="ECO:0000313" key="11">
    <source>
        <dbReference type="Proteomes" id="UP000258927"/>
    </source>
</evidence>
<dbReference type="Gene3D" id="3.40.1160.10">
    <property type="entry name" value="Acetylglutamate kinase-like"/>
    <property type="match status" value="1"/>
</dbReference>
<dbReference type="GO" id="GO:0005524">
    <property type="term" value="F:ATP binding"/>
    <property type="evidence" value="ECO:0007669"/>
    <property type="project" value="UniProtKB-KW"/>
</dbReference>
<comment type="caution">
    <text evidence="8">Lacks conserved residue(s) required for the propagation of feature annotation.</text>
</comment>
<evidence type="ECO:0000256" key="6">
    <source>
        <dbReference type="ARBA" id="ARBA00022777"/>
    </source>
</evidence>
<dbReference type="InterPro" id="IPR036393">
    <property type="entry name" value="AceGlu_kinase-like_sf"/>
</dbReference>
<dbReference type="SMART" id="SM00359">
    <property type="entry name" value="PUA"/>
    <property type="match status" value="1"/>
</dbReference>
<dbReference type="Gene3D" id="2.30.130.10">
    <property type="entry name" value="PUA domain"/>
    <property type="match status" value="1"/>
</dbReference>
<evidence type="ECO:0000256" key="2">
    <source>
        <dbReference type="ARBA" id="ARBA00022605"/>
    </source>
</evidence>
<dbReference type="NCBIfam" id="TIGR01027">
    <property type="entry name" value="proB"/>
    <property type="match status" value="1"/>
</dbReference>
<dbReference type="SUPFAM" id="SSF88697">
    <property type="entry name" value="PUA domain-like"/>
    <property type="match status" value="1"/>
</dbReference>
<dbReference type="InterPro" id="IPR019797">
    <property type="entry name" value="Glutamate_5-kinase_CS"/>
</dbReference>
<keyword evidence="11" id="KW-1185">Reference proteome</keyword>
<keyword evidence="5 8" id="KW-0547">Nucleotide-binding</keyword>
<evidence type="ECO:0000256" key="3">
    <source>
        <dbReference type="ARBA" id="ARBA00022650"/>
    </source>
</evidence>
<dbReference type="FunFam" id="3.40.1160.10:FF:000018">
    <property type="entry name" value="Glutamate 5-kinase"/>
    <property type="match status" value="1"/>
</dbReference>
<dbReference type="AlphaFoldDB" id="A0A2R4MHQ8"/>
<dbReference type="KEGG" id="mmyr:MXMO3_03054"/>
<dbReference type="GO" id="GO:0005829">
    <property type="term" value="C:cytosol"/>
    <property type="evidence" value="ECO:0007669"/>
    <property type="project" value="TreeGrafter"/>
</dbReference>
<feature type="binding site" evidence="8">
    <location>
        <begin position="177"/>
        <end position="178"/>
    </location>
    <ligand>
        <name>ATP</name>
        <dbReference type="ChEBI" id="CHEBI:30616"/>
    </ligand>
</feature>
<dbReference type="InterPro" id="IPR001057">
    <property type="entry name" value="Glu/AcGlu_kinase"/>
</dbReference>
<dbReference type="UniPathway" id="UPA00098">
    <property type="reaction ID" value="UER00359"/>
</dbReference>
<comment type="pathway">
    <text evidence="8">Amino-acid biosynthesis; L-proline biosynthesis; L-glutamate 5-semialdehyde from L-glutamate: step 1/2.</text>
</comment>
<dbReference type="CDD" id="cd04242">
    <property type="entry name" value="AAK_G5K_ProB"/>
    <property type="match status" value="1"/>
</dbReference>
<keyword evidence="2 8" id="KW-0028">Amino-acid biosynthesis</keyword>
<organism evidence="10 11">
    <name type="scientific">Maritalea myrionectae</name>
    <dbReference type="NCBI Taxonomy" id="454601"/>
    <lineage>
        <taxon>Bacteria</taxon>
        <taxon>Pseudomonadati</taxon>
        <taxon>Pseudomonadota</taxon>
        <taxon>Alphaproteobacteria</taxon>
        <taxon>Hyphomicrobiales</taxon>
        <taxon>Devosiaceae</taxon>
        <taxon>Maritalea</taxon>
    </lineage>
</organism>
<dbReference type="GO" id="GO:0003723">
    <property type="term" value="F:RNA binding"/>
    <property type="evidence" value="ECO:0007669"/>
    <property type="project" value="InterPro"/>
</dbReference>
<keyword evidence="4 8" id="KW-0808">Transferase</keyword>
<evidence type="ECO:0000256" key="8">
    <source>
        <dbReference type="HAMAP-Rule" id="MF_00456"/>
    </source>
</evidence>
<dbReference type="InterPro" id="IPR005715">
    <property type="entry name" value="Glu_5kinase/COase_Synthase"/>
</dbReference>
<evidence type="ECO:0000256" key="7">
    <source>
        <dbReference type="ARBA" id="ARBA00022840"/>
    </source>
</evidence>
<name>A0A2R4MHQ8_9HYPH</name>
<dbReference type="PANTHER" id="PTHR43654">
    <property type="entry name" value="GLUTAMATE 5-KINASE"/>
    <property type="match status" value="1"/>
</dbReference>
<feature type="binding site" evidence="8">
    <location>
        <position position="145"/>
    </location>
    <ligand>
        <name>substrate</name>
    </ligand>
</feature>
<gene>
    <name evidence="8" type="primary">proB</name>
    <name evidence="10" type="ORF">MXMO3_03054</name>
</gene>
<feature type="binding site" evidence="8">
    <location>
        <position position="157"/>
    </location>
    <ligand>
        <name>substrate</name>
    </ligand>
</feature>
<dbReference type="SUPFAM" id="SSF53633">
    <property type="entry name" value="Carbamate kinase-like"/>
    <property type="match status" value="1"/>
</dbReference>
<dbReference type="GO" id="GO:0055129">
    <property type="term" value="P:L-proline biosynthetic process"/>
    <property type="evidence" value="ECO:0007669"/>
    <property type="project" value="UniProtKB-UniRule"/>
</dbReference>
<evidence type="ECO:0000259" key="9">
    <source>
        <dbReference type="SMART" id="SM00359"/>
    </source>
</evidence>
<dbReference type="GO" id="GO:0004349">
    <property type="term" value="F:glutamate 5-kinase activity"/>
    <property type="evidence" value="ECO:0007669"/>
    <property type="project" value="UniProtKB-UniRule"/>
</dbReference>
<feature type="domain" description="PUA" evidence="9">
    <location>
        <begin position="283"/>
        <end position="366"/>
    </location>
</feature>
<dbReference type="EMBL" id="CP021330">
    <property type="protein sequence ID" value="AVX05561.1"/>
    <property type="molecule type" value="Genomic_DNA"/>
</dbReference>
<dbReference type="PRINTS" id="PR00474">
    <property type="entry name" value="GLU5KINASE"/>
</dbReference>
<evidence type="ECO:0000313" key="10">
    <source>
        <dbReference type="EMBL" id="AVX05561.1"/>
    </source>
</evidence>
<comment type="subcellular location">
    <subcellularLocation>
        <location evidence="8">Cytoplasm</location>
    </subcellularLocation>
</comment>
<keyword evidence="6 8" id="KW-0418">Kinase</keyword>
<dbReference type="RefSeq" id="WP_027833912.1">
    <property type="nucleotide sequence ID" value="NZ_CP021330.1"/>
</dbReference>
<dbReference type="InterPro" id="IPR036974">
    <property type="entry name" value="PUA_sf"/>
</dbReference>
<comment type="similarity">
    <text evidence="8">Belongs to the glutamate 5-kinase family.</text>
</comment>
<keyword evidence="7 8" id="KW-0067">ATP-binding</keyword>
<dbReference type="PROSITE" id="PS00902">
    <property type="entry name" value="GLUTAMATE_5_KINASE"/>
    <property type="match status" value="1"/>
</dbReference>
<dbReference type="PANTHER" id="PTHR43654:SF1">
    <property type="entry name" value="ISOPENTENYL PHOSPHATE KINASE"/>
    <property type="match status" value="1"/>
</dbReference>
<keyword evidence="3 8" id="KW-0641">Proline biosynthesis</keyword>
<feature type="binding site" evidence="8">
    <location>
        <position position="17"/>
    </location>
    <ligand>
        <name>ATP</name>
        <dbReference type="ChEBI" id="CHEBI:30616"/>
    </ligand>
</feature>
<dbReference type="Proteomes" id="UP000258927">
    <property type="component" value="Chromosome"/>
</dbReference>
<dbReference type="InterPro" id="IPR001048">
    <property type="entry name" value="Asp/Glu/Uridylate_kinase"/>
</dbReference>
<dbReference type="InterPro" id="IPR041739">
    <property type="entry name" value="G5K_ProB"/>
</dbReference>
<evidence type="ECO:0000256" key="1">
    <source>
        <dbReference type="ARBA" id="ARBA00022490"/>
    </source>
</evidence>
<evidence type="ECO:0000256" key="5">
    <source>
        <dbReference type="ARBA" id="ARBA00022741"/>
    </source>
</evidence>
<dbReference type="PROSITE" id="PS50890">
    <property type="entry name" value="PUA"/>
    <property type="match status" value="1"/>
</dbReference>